<dbReference type="GO" id="GO:0015740">
    <property type="term" value="P:C4-dicarboxylate transport"/>
    <property type="evidence" value="ECO:0007669"/>
    <property type="project" value="TreeGrafter"/>
</dbReference>
<evidence type="ECO:0000256" key="1">
    <source>
        <dbReference type="ARBA" id="ARBA00004429"/>
    </source>
</evidence>
<dbReference type="InterPro" id="IPR007387">
    <property type="entry name" value="TRAP_DctQ"/>
</dbReference>
<evidence type="ECO:0000256" key="7">
    <source>
        <dbReference type="ARBA" id="ARBA00023136"/>
    </source>
</evidence>
<evidence type="ECO:0000256" key="5">
    <source>
        <dbReference type="ARBA" id="ARBA00022692"/>
    </source>
</evidence>
<dbReference type="GO" id="GO:0022857">
    <property type="term" value="F:transmembrane transporter activity"/>
    <property type="evidence" value="ECO:0007669"/>
    <property type="project" value="TreeGrafter"/>
</dbReference>
<feature type="transmembrane region" description="Helical" evidence="9">
    <location>
        <begin position="12"/>
        <end position="32"/>
    </location>
</feature>
<comment type="subcellular location">
    <subcellularLocation>
        <location evidence="1">Cell inner membrane</location>
        <topology evidence="1">Multi-pass membrane protein</topology>
    </subcellularLocation>
</comment>
<dbReference type="PATRIC" id="fig|74704.6.peg.2704"/>
<dbReference type="GeneID" id="58098444"/>
<dbReference type="Proteomes" id="UP000034455">
    <property type="component" value="Unassembled WGS sequence"/>
</dbReference>
<evidence type="ECO:0000256" key="8">
    <source>
        <dbReference type="ARBA" id="ARBA00038436"/>
    </source>
</evidence>
<sequence>MKKAKQIIDKLLLTLAGITLFVMVILSIYQVATRFIFNTPSTTSEEIVRFLLIWFGLLSASYVFGIKQHIAIVFIREKLPEKVQLYLEKISDIILIIVALVLMIWGGFEVVKLTWSQIAPSTGLSMAAMYGALPVSGIFIIFYAFYNLLSKEEMTTVQARDELEGGDGL</sequence>
<dbReference type="InterPro" id="IPR055348">
    <property type="entry name" value="DctQ"/>
</dbReference>
<comment type="similarity">
    <text evidence="8">Belongs to the TRAP transporter small permease family.</text>
</comment>
<proteinExistence type="inferred from homology"/>
<organism evidence="11 12">
    <name type="scientific">Staphylococcus cohnii subsp. cohnii</name>
    <dbReference type="NCBI Taxonomy" id="74704"/>
    <lineage>
        <taxon>Bacteria</taxon>
        <taxon>Bacillati</taxon>
        <taxon>Bacillota</taxon>
        <taxon>Bacilli</taxon>
        <taxon>Bacillales</taxon>
        <taxon>Staphylococcaceae</taxon>
        <taxon>Staphylococcus</taxon>
        <taxon>Staphylococcus cohnii species complex</taxon>
    </lineage>
</organism>
<keyword evidence="3" id="KW-1003">Cell membrane</keyword>
<protein>
    <submittedName>
        <fullName evidence="11">TRAP-type C4-dicarboxylate transport system, small permease component</fullName>
    </submittedName>
</protein>
<dbReference type="AlphaFoldDB" id="A0A0M2P2V1"/>
<comment type="caution">
    <text evidence="11">The sequence shown here is derived from an EMBL/GenBank/DDBJ whole genome shotgun (WGS) entry which is preliminary data.</text>
</comment>
<keyword evidence="7 9" id="KW-0472">Membrane</keyword>
<keyword evidence="5 9" id="KW-0812">Transmembrane</keyword>
<reference evidence="11 12" key="1">
    <citation type="submission" date="2015-03" db="EMBL/GenBank/DDBJ databases">
        <title>Genome Assembly of Staphylococcus cohnii subsp. cohnii strain G22B2.</title>
        <authorList>
            <person name="Nair G."/>
            <person name="Kaur G."/>
            <person name="Khatri I."/>
            <person name="Singh N.K."/>
            <person name="Sathyabama S."/>
            <person name="Maurya S.K."/>
            <person name="Subramanian S."/>
            <person name="Agrewala J.N."/>
            <person name="Mayilraj S."/>
        </authorList>
    </citation>
    <scope>NUCLEOTIDE SEQUENCE [LARGE SCALE GENOMIC DNA]</scope>
    <source>
        <strain evidence="11 12">G22B2</strain>
    </source>
</reference>
<dbReference type="Pfam" id="PF04290">
    <property type="entry name" value="DctQ"/>
    <property type="match status" value="1"/>
</dbReference>
<dbReference type="EMBL" id="LAKJ01000009">
    <property type="protein sequence ID" value="KKI64253.1"/>
    <property type="molecule type" value="Genomic_DNA"/>
</dbReference>
<evidence type="ECO:0000256" key="3">
    <source>
        <dbReference type="ARBA" id="ARBA00022475"/>
    </source>
</evidence>
<evidence type="ECO:0000313" key="11">
    <source>
        <dbReference type="EMBL" id="KKI64253.1"/>
    </source>
</evidence>
<dbReference type="RefSeq" id="WP_019467883.1">
    <property type="nucleotide sequence ID" value="NZ_BKAS01000012.1"/>
</dbReference>
<dbReference type="PANTHER" id="PTHR35011">
    <property type="entry name" value="2,3-DIKETO-L-GULONATE TRAP TRANSPORTER SMALL PERMEASE PROTEIN YIAM"/>
    <property type="match status" value="1"/>
</dbReference>
<gene>
    <name evidence="11" type="ORF">UF66_2592</name>
</gene>
<dbReference type="PANTHER" id="PTHR35011:SF2">
    <property type="entry name" value="2,3-DIKETO-L-GULONATE TRAP TRANSPORTER SMALL PERMEASE PROTEIN YIAM"/>
    <property type="match status" value="1"/>
</dbReference>
<evidence type="ECO:0000256" key="4">
    <source>
        <dbReference type="ARBA" id="ARBA00022519"/>
    </source>
</evidence>
<evidence type="ECO:0000256" key="6">
    <source>
        <dbReference type="ARBA" id="ARBA00022989"/>
    </source>
</evidence>
<feature type="transmembrane region" description="Helical" evidence="9">
    <location>
        <begin position="86"/>
        <end position="108"/>
    </location>
</feature>
<evidence type="ECO:0000256" key="2">
    <source>
        <dbReference type="ARBA" id="ARBA00022448"/>
    </source>
</evidence>
<keyword evidence="2" id="KW-0813">Transport</keyword>
<feature type="domain" description="Tripartite ATP-independent periplasmic transporters DctQ component" evidence="10">
    <location>
        <begin position="23"/>
        <end position="150"/>
    </location>
</feature>
<evidence type="ECO:0000256" key="9">
    <source>
        <dbReference type="SAM" id="Phobius"/>
    </source>
</evidence>
<keyword evidence="6 9" id="KW-1133">Transmembrane helix</keyword>
<name>A0A0M2P2V1_STACC</name>
<evidence type="ECO:0000313" key="12">
    <source>
        <dbReference type="Proteomes" id="UP000034455"/>
    </source>
</evidence>
<feature type="transmembrane region" description="Helical" evidence="9">
    <location>
        <begin position="128"/>
        <end position="149"/>
    </location>
</feature>
<accession>A0A0M2P2V1</accession>
<evidence type="ECO:0000259" key="10">
    <source>
        <dbReference type="Pfam" id="PF04290"/>
    </source>
</evidence>
<keyword evidence="4" id="KW-0997">Cell inner membrane</keyword>
<feature type="transmembrane region" description="Helical" evidence="9">
    <location>
        <begin position="47"/>
        <end position="65"/>
    </location>
</feature>
<dbReference type="GO" id="GO:0005886">
    <property type="term" value="C:plasma membrane"/>
    <property type="evidence" value="ECO:0007669"/>
    <property type="project" value="UniProtKB-SubCell"/>
</dbReference>